<dbReference type="AlphaFoldDB" id="E1T676"/>
<dbReference type="Pfam" id="PF10544">
    <property type="entry name" value="T5orf172"/>
    <property type="match status" value="1"/>
</dbReference>
<reference evidence="2" key="1">
    <citation type="submission" date="2010-09" db="EMBL/GenBank/DDBJ databases">
        <title>Complete sequence of chromosome1 of Burkholderia sp. CCGE1003.</title>
        <authorList>
            <consortium name="US DOE Joint Genome Institute"/>
            <person name="Lucas S."/>
            <person name="Copeland A."/>
            <person name="Lapidus A."/>
            <person name="Cheng J.-F."/>
            <person name="Bruce D."/>
            <person name="Goodwin L."/>
            <person name="Pitluck S."/>
            <person name="Daligault H."/>
            <person name="Davenport K."/>
            <person name="Detter J.C."/>
            <person name="Han C."/>
            <person name="Tapia R."/>
            <person name="Land M."/>
            <person name="Hauser L."/>
            <person name="Jeffries C."/>
            <person name="Kyrpides N."/>
            <person name="Ivanova N."/>
            <person name="Ovchinnikova G."/>
            <person name="Martinez-Romero E."/>
            <person name="Rogel M.A."/>
            <person name="Auchtung J."/>
            <person name="Tiedje J.M."/>
            <person name="Woyke T."/>
        </authorList>
    </citation>
    <scope>NUCLEOTIDE SEQUENCE</scope>
    <source>
        <strain evidence="2">CCGE1003</strain>
    </source>
</reference>
<protein>
    <recommendedName>
        <fullName evidence="1">Bacteriophage T5 Orf172 DNA-binding domain-containing protein</fullName>
    </recommendedName>
</protein>
<gene>
    <name evidence="2" type="ordered locus">BC1003_1475</name>
</gene>
<dbReference type="SMART" id="SM00974">
    <property type="entry name" value="T5orf172"/>
    <property type="match status" value="1"/>
</dbReference>
<dbReference type="InterPro" id="IPR018306">
    <property type="entry name" value="Phage_T5_Orf172_DNA-bd"/>
</dbReference>
<sequence length="271" mass="30624">MPNGFIYVLQNRSYGPYVVKIGKTARAPDVRAKEVYNNSTGVPQPFDVAYSCPVSDCQAAEAKVHERLAAYRINKRREFFEVPPKVARAVTLECCTEVNLALGHAVPEPMMLNRGNDARRYDDVLRAPGRLYENGKVYDVDPRDIIPSPMGTSVLTPSQINRVKVLSMIFADVFPDDGESWPDSFSRDKNPETEIQIWEHMAKAFMAVDQIEYFGDREKLEAFGLLLDRSASPPHKVLKKVRLVRLGETEARKILSLYKLPPRPISISRGE</sequence>
<evidence type="ECO:0000259" key="1">
    <source>
        <dbReference type="SMART" id="SM00974"/>
    </source>
</evidence>
<accession>E1T676</accession>
<dbReference type="KEGG" id="bgf:BC1003_1475"/>
<feature type="domain" description="Bacteriophage T5 Orf172 DNA-binding" evidence="1">
    <location>
        <begin position="13"/>
        <end position="94"/>
    </location>
</feature>
<organism evidence="2">
    <name type="scientific">Burkholderia sp. (strain CCGE1003)</name>
    <dbReference type="NCBI Taxonomy" id="640512"/>
    <lineage>
        <taxon>Bacteria</taxon>
        <taxon>Pseudomonadati</taxon>
        <taxon>Pseudomonadota</taxon>
        <taxon>Betaproteobacteria</taxon>
        <taxon>Burkholderiales</taxon>
        <taxon>Burkholderiaceae</taxon>
        <taxon>Burkholderia</taxon>
    </lineage>
</organism>
<name>E1T676_BURSG</name>
<proteinExistence type="predicted"/>
<dbReference type="eggNOG" id="COG0790">
    <property type="taxonomic scope" value="Bacteria"/>
</dbReference>
<dbReference type="HOGENOM" id="CLU_1025566_0_0_4"/>
<dbReference type="EMBL" id="CP002217">
    <property type="protein sequence ID" value="ADN57446.1"/>
    <property type="molecule type" value="Genomic_DNA"/>
</dbReference>
<evidence type="ECO:0000313" key="2">
    <source>
        <dbReference type="EMBL" id="ADN57446.1"/>
    </source>
</evidence>